<dbReference type="Gene3D" id="3.40.50.2300">
    <property type="match status" value="1"/>
</dbReference>
<evidence type="ECO:0000313" key="7">
    <source>
        <dbReference type="EMBL" id="RDH84697.1"/>
    </source>
</evidence>
<evidence type="ECO:0000256" key="1">
    <source>
        <dbReference type="ARBA" id="ARBA00022741"/>
    </source>
</evidence>
<evidence type="ECO:0000256" key="4">
    <source>
        <dbReference type="ARBA" id="ARBA00023125"/>
    </source>
</evidence>
<keyword evidence="2" id="KW-0067">ATP-binding</keyword>
<dbReference type="InterPro" id="IPR002078">
    <property type="entry name" value="Sigma_54_int"/>
</dbReference>
<dbReference type="SUPFAM" id="SSF52172">
    <property type="entry name" value="CheY-like"/>
    <property type="match status" value="1"/>
</dbReference>
<dbReference type="AlphaFoldDB" id="A0A370DK72"/>
<protein>
    <submittedName>
        <fullName evidence="7">Sigma-54-dependent Fis family transcriptional regulator</fullName>
    </submittedName>
</protein>
<dbReference type="Pfam" id="PF00158">
    <property type="entry name" value="Sigma54_activat"/>
    <property type="match status" value="1"/>
</dbReference>
<dbReference type="InterPro" id="IPR010518">
    <property type="entry name" value="FleQ"/>
</dbReference>
<organism evidence="7 8">
    <name type="scientific">endosymbiont of Galathealinum brachiosum</name>
    <dbReference type="NCBI Taxonomy" id="2200906"/>
    <lineage>
        <taxon>Bacteria</taxon>
        <taxon>Pseudomonadati</taxon>
        <taxon>Pseudomonadota</taxon>
        <taxon>Gammaproteobacteria</taxon>
        <taxon>sulfur-oxidizing symbionts</taxon>
    </lineage>
</organism>
<dbReference type="CDD" id="cd00009">
    <property type="entry name" value="AAA"/>
    <property type="match status" value="1"/>
</dbReference>
<dbReference type="Proteomes" id="UP000254266">
    <property type="component" value="Unassembled WGS sequence"/>
</dbReference>
<dbReference type="EMBL" id="QFXC01000007">
    <property type="protein sequence ID" value="RDH84697.1"/>
    <property type="molecule type" value="Genomic_DNA"/>
</dbReference>
<dbReference type="Gene3D" id="1.10.8.60">
    <property type="match status" value="1"/>
</dbReference>
<comment type="caution">
    <text evidence="7">The sequence shown here is derived from an EMBL/GenBank/DDBJ whole genome shotgun (WGS) entry which is preliminary data.</text>
</comment>
<dbReference type="PRINTS" id="PR01590">
    <property type="entry name" value="HTHFIS"/>
</dbReference>
<dbReference type="SUPFAM" id="SSF52540">
    <property type="entry name" value="P-loop containing nucleoside triphosphate hydrolases"/>
    <property type="match status" value="1"/>
</dbReference>
<dbReference type="GO" id="GO:0043565">
    <property type="term" value="F:sequence-specific DNA binding"/>
    <property type="evidence" value="ECO:0007669"/>
    <property type="project" value="InterPro"/>
</dbReference>
<evidence type="ECO:0000259" key="6">
    <source>
        <dbReference type="PROSITE" id="PS50045"/>
    </source>
</evidence>
<proteinExistence type="predicted"/>
<evidence type="ECO:0000256" key="3">
    <source>
        <dbReference type="ARBA" id="ARBA00023015"/>
    </source>
</evidence>
<accession>A0A370DK72</accession>
<reference evidence="7 8" key="1">
    <citation type="journal article" date="2018" name="ISME J.">
        <title>Endosymbiont genomes yield clues of tubeworm success.</title>
        <authorList>
            <person name="Li Y."/>
            <person name="Liles M.R."/>
            <person name="Halanych K.M."/>
        </authorList>
    </citation>
    <scope>NUCLEOTIDE SEQUENCE [LARGE SCALE GENOMIC DNA]</scope>
    <source>
        <strain evidence="7">A1464</strain>
    </source>
</reference>
<dbReference type="PROSITE" id="PS00675">
    <property type="entry name" value="SIGMA54_INTERACT_1"/>
    <property type="match status" value="1"/>
</dbReference>
<dbReference type="SMART" id="SM00382">
    <property type="entry name" value="AAA"/>
    <property type="match status" value="1"/>
</dbReference>
<dbReference type="GO" id="GO:0005524">
    <property type="term" value="F:ATP binding"/>
    <property type="evidence" value="ECO:0007669"/>
    <property type="project" value="UniProtKB-KW"/>
</dbReference>
<dbReference type="Gene3D" id="3.40.50.300">
    <property type="entry name" value="P-loop containing nucleotide triphosphate hydrolases"/>
    <property type="match status" value="1"/>
</dbReference>
<keyword evidence="4" id="KW-0238">DNA-binding</keyword>
<dbReference type="InterPro" id="IPR025662">
    <property type="entry name" value="Sigma_54_int_dom_ATP-bd_1"/>
</dbReference>
<keyword evidence="5" id="KW-0804">Transcription</keyword>
<evidence type="ECO:0000256" key="5">
    <source>
        <dbReference type="ARBA" id="ARBA00023163"/>
    </source>
</evidence>
<dbReference type="InterPro" id="IPR025944">
    <property type="entry name" value="Sigma_54_int_dom_CS"/>
</dbReference>
<dbReference type="InterPro" id="IPR058031">
    <property type="entry name" value="AAA_lid_NorR"/>
</dbReference>
<keyword evidence="3" id="KW-0805">Transcription regulation</keyword>
<gene>
    <name evidence="7" type="ORF">DIZ80_04315</name>
</gene>
<dbReference type="GO" id="GO:0006355">
    <property type="term" value="P:regulation of DNA-templated transcription"/>
    <property type="evidence" value="ECO:0007669"/>
    <property type="project" value="InterPro"/>
</dbReference>
<sequence>MSKTSPQPAILLVEDDSQLFNEIKSLMGFMGFDTFYVNDLDALTGALNSGEFICVLLGEFQGERSRVEALQKIQSSGLSVLLFNQDKTNLDKYQSQFEQVLDHLEMPLKYEPVAEALKKVRATGASSESSVVKLVSRIPKLGGSSAAIQYVRTMIEQVAKTSASVLILGESGTGKEVVARNIHALSNRCKAGFVPVNCGAIPADLLESELFGHEKGAFTGAINSRQGRFELAEKGTLFLDEIGDMSLPMQVKLLRVLQERTFERVGSNKSIQSDVRILAATHRNLENNIKDGKFREDLFYRLNVFPIELPSLRERLEDVPFLLQDQIDKLEADDRGTVRLTAEATEMLSQYSWPGNVRELSNLVERLSILYPDSIVDAQHLPPKYQPASTFNKPATKTFKSEQPFNQALMFADLDEDDEIENSLLKKLPADLPKKISEGLAGDAITTEDSALDDDGLDLKEHLAGLEVQLIKQALGKTNGVVAHAAKLLKMRRTTLVEKLKKYDIKA</sequence>
<dbReference type="Pfam" id="PF06490">
    <property type="entry name" value="FleQ"/>
    <property type="match status" value="1"/>
</dbReference>
<dbReference type="PANTHER" id="PTHR32071:SF117">
    <property type="entry name" value="PTS-DEPENDENT DIHYDROXYACETONE KINASE OPERON REGULATORY PROTEIN-RELATED"/>
    <property type="match status" value="1"/>
</dbReference>
<evidence type="ECO:0000256" key="2">
    <source>
        <dbReference type="ARBA" id="ARBA00022840"/>
    </source>
</evidence>
<dbReference type="Pfam" id="PF02954">
    <property type="entry name" value="HTH_8"/>
    <property type="match status" value="1"/>
</dbReference>
<dbReference type="InterPro" id="IPR009057">
    <property type="entry name" value="Homeodomain-like_sf"/>
</dbReference>
<keyword evidence="1" id="KW-0547">Nucleotide-binding</keyword>
<dbReference type="InterPro" id="IPR002197">
    <property type="entry name" value="HTH_Fis"/>
</dbReference>
<keyword evidence="8" id="KW-1185">Reference proteome</keyword>
<dbReference type="InterPro" id="IPR027417">
    <property type="entry name" value="P-loop_NTPase"/>
</dbReference>
<feature type="domain" description="Sigma-54 factor interaction" evidence="6">
    <location>
        <begin position="141"/>
        <end position="369"/>
    </location>
</feature>
<dbReference type="PROSITE" id="PS00688">
    <property type="entry name" value="SIGMA54_INTERACT_3"/>
    <property type="match status" value="1"/>
</dbReference>
<dbReference type="InterPro" id="IPR011006">
    <property type="entry name" value="CheY-like_superfamily"/>
</dbReference>
<dbReference type="PANTHER" id="PTHR32071">
    <property type="entry name" value="TRANSCRIPTIONAL REGULATORY PROTEIN"/>
    <property type="match status" value="1"/>
</dbReference>
<dbReference type="PROSITE" id="PS00676">
    <property type="entry name" value="SIGMA54_INTERACT_2"/>
    <property type="match status" value="1"/>
</dbReference>
<dbReference type="PROSITE" id="PS50045">
    <property type="entry name" value="SIGMA54_INTERACT_4"/>
    <property type="match status" value="1"/>
</dbReference>
<dbReference type="SUPFAM" id="SSF46689">
    <property type="entry name" value="Homeodomain-like"/>
    <property type="match status" value="1"/>
</dbReference>
<evidence type="ECO:0000313" key="8">
    <source>
        <dbReference type="Proteomes" id="UP000254266"/>
    </source>
</evidence>
<dbReference type="InterPro" id="IPR025943">
    <property type="entry name" value="Sigma_54_int_dom_ATP-bd_2"/>
</dbReference>
<name>A0A370DK72_9GAMM</name>
<dbReference type="Pfam" id="PF25601">
    <property type="entry name" value="AAA_lid_14"/>
    <property type="match status" value="1"/>
</dbReference>
<dbReference type="Gene3D" id="1.10.10.60">
    <property type="entry name" value="Homeodomain-like"/>
    <property type="match status" value="1"/>
</dbReference>
<dbReference type="InterPro" id="IPR003593">
    <property type="entry name" value="AAA+_ATPase"/>
</dbReference>
<dbReference type="FunFam" id="3.40.50.300:FF:000006">
    <property type="entry name" value="DNA-binding transcriptional regulator NtrC"/>
    <property type="match status" value="1"/>
</dbReference>